<accession>A0ABW8UT51</accession>
<dbReference type="EMBL" id="JBHDIY010000002">
    <property type="protein sequence ID" value="MFL4468822.1"/>
    <property type="molecule type" value="Genomic_DNA"/>
</dbReference>
<sequence>MARALVAALEAGGYTVQRASALRLYDGAGDSARQDTLIAEAEAEVTRLLASDSAKNWRIWLTYHNYYKAPDLIGPKVAHALDIPYIQVESTRARKRLTGPWAQFAHAAEAASNAAQAIFYVTQRDAETLRRDAPDGQMLHHLAPFLARSDLPGASTLTGPMLSVGMMRHGDKLASYRLIADTLAALPDRLDWRLDIAGDGPARDDVTALMAPFGQRVHMRGALDADGLDALYAQASMMLWPGVNEAFGLTYLEAQAAGVPVIAQDRPGVRDVVHGPMCNIDGGPVEMAERIVHLATDASARRAAGTRARTEVDAHHLLGAAAQTLHQTIEALT</sequence>
<dbReference type="Gene3D" id="3.40.50.2000">
    <property type="entry name" value="Glycogen Phosphorylase B"/>
    <property type="match status" value="2"/>
</dbReference>
<dbReference type="PANTHER" id="PTHR45947">
    <property type="entry name" value="SULFOQUINOVOSYL TRANSFERASE SQD2"/>
    <property type="match status" value="1"/>
</dbReference>
<dbReference type="RefSeq" id="WP_407590564.1">
    <property type="nucleotide sequence ID" value="NZ_JBHDIY010000002.1"/>
</dbReference>
<dbReference type="PANTHER" id="PTHR45947:SF3">
    <property type="entry name" value="SULFOQUINOVOSYL TRANSFERASE SQD2"/>
    <property type="match status" value="1"/>
</dbReference>
<evidence type="ECO:0000313" key="2">
    <source>
        <dbReference type="Proteomes" id="UP001627408"/>
    </source>
</evidence>
<name>A0ABW8UT51_9RHOB</name>
<proteinExistence type="predicted"/>
<gene>
    <name evidence="1" type="ORF">ACERZ8_02645</name>
</gene>
<protein>
    <submittedName>
        <fullName evidence="1">Glycosyltransferase family 4 protein</fullName>
    </submittedName>
</protein>
<keyword evidence="2" id="KW-1185">Reference proteome</keyword>
<evidence type="ECO:0000313" key="1">
    <source>
        <dbReference type="EMBL" id="MFL4468822.1"/>
    </source>
</evidence>
<dbReference type="CDD" id="cd03801">
    <property type="entry name" value="GT4_PimA-like"/>
    <property type="match status" value="1"/>
</dbReference>
<dbReference type="SUPFAM" id="SSF53756">
    <property type="entry name" value="UDP-Glycosyltransferase/glycogen phosphorylase"/>
    <property type="match status" value="1"/>
</dbReference>
<reference evidence="1 2" key="1">
    <citation type="submission" date="2024-08" db="EMBL/GenBank/DDBJ databases">
        <title>Tateyamaria sp. nov., isolated from marine algae.</title>
        <authorList>
            <person name="Choi B.J."/>
            <person name="Kim J.M."/>
            <person name="Lee J.K."/>
            <person name="Choi D.G."/>
            <person name="Bayburt H."/>
            <person name="Baek J.H."/>
            <person name="Han D.M."/>
            <person name="Jeon C.O."/>
        </authorList>
    </citation>
    <scope>NUCLEOTIDE SEQUENCE [LARGE SCALE GENOMIC DNA]</scope>
    <source>
        <strain evidence="1 2">KMU-156</strain>
    </source>
</reference>
<comment type="caution">
    <text evidence="1">The sequence shown here is derived from an EMBL/GenBank/DDBJ whole genome shotgun (WGS) entry which is preliminary data.</text>
</comment>
<organism evidence="1 2">
    <name type="scientific">Tateyamaria armeniaca</name>
    <dbReference type="NCBI Taxonomy" id="2518930"/>
    <lineage>
        <taxon>Bacteria</taxon>
        <taxon>Pseudomonadati</taxon>
        <taxon>Pseudomonadota</taxon>
        <taxon>Alphaproteobacteria</taxon>
        <taxon>Rhodobacterales</taxon>
        <taxon>Roseobacteraceae</taxon>
        <taxon>Tateyamaria</taxon>
    </lineage>
</organism>
<dbReference type="Proteomes" id="UP001627408">
    <property type="component" value="Unassembled WGS sequence"/>
</dbReference>
<dbReference type="Pfam" id="PF13692">
    <property type="entry name" value="Glyco_trans_1_4"/>
    <property type="match status" value="1"/>
</dbReference>
<dbReference type="InterPro" id="IPR050194">
    <property type="entry name" value="Glycosyltransferase_grp1"/>
</dbReference>